<evidence type="ECO:0000313" key="13">
    <source>
        <dbReference type="EMBL" id="CAI0383358.1"/>
    </source>
</evidence>
<keyword evidence="7" id="KW-0106">Calcium</keyword>
<evidence type="ECO:0000256" key="1">
    <source>
        <dbReference type="ARBA" id="ARBA00004123"/>
    </source>
</evidence>
<evidence type="ECO:0000256" key="3">
    <source>
        <dbReference type="ARBA" id="ARBA00022468"/>
    </source>
</evidence>
<keyword evidence="9" id="KW-0472">Membrane</keyword>
<evidence type="ECO:0000256" key="8">
    <source>
        <dbReference type="ARBA" id="ARBA00023121"/>
    </source>
</evidence>
<evidence type="ECO:0000256" key="5">
    <source>
        <dbReference type="ARBA" id="ARBA00022682"/>
    </source>
</evidence>
<organism evidence="13 14">
    <name type="scientific">Linum tenue</name>
    <dbReference type="NCBI Taxonomy" id="586396"/>
    <lineage>
        <taxon>Eukaryota</taxon>
        <taxon>Viridiplantae</taxon>
        <taxon>Streptophyta</taxon>
        <taxon>Embryophyta</taxon>
        <taxon>Tracheophyta</taxon>
        <taxon>Spermatophyta</taxon>
        <taxon>Magnoliopsida</taxon>
        <taxon>eudicotyledons</taxon>
        <taxon>Gunneridae</taxon>
        <taxon>Pentapetalae</taxon>
        <taxon>rosids</taxon>
        <taxon>fabids</taxon>
        <taxon>Malpighiales</taxon>
        <taxon>Linaceae</taxon>
        <taxon>Linum</taxon>
    </lineage>
</organism>
<keyword evidence="10" id="KW-0539">Nucleus</keyword>
<comment type="subcellular location">
    <subcellularLocation>
        <location evidence="2">Cell membrane</location>
    </subcellularLocation>
    <subcellularLocation>
        <location evidence="1">Nucleus</location>
    </subcellularLocation>
</comment>
<sequence length="200" mass="22602">MLGLLRVRIRKGRHLAVRDVGRKSSDPYVVLTLAQQAKKKKTWHPIDFCLKFFGGLLLMQKLKTKVVKNNCNPDWNEELTLSIRDTNFPILLTVFDKDTLTADDKMGEVNIDLKPFVAAHRMGLKNLPNGCSIKRVQPTRENCLADESPITWNEGKILQDMVLKLQHVESGEVHVQLEWIDVPGCKGLTHGHAPESSTTI</sequence>
<dbReference type="AlphaFoldDB" id="A0AAV0HEV4"/>
<keyword evidence="14" id="KW-1185">Reference proteome</keyword>
<dbReference type="GO" id="GO:0005886">
    <property type="term" value="C:plasma membrane"/>
    <property type="evidence" value="ECO:0007669"/>
    <property type="project" value="UniProtKB-SubCell"/>
</dbReference>
<evidence type="ECO:0000256" key="7">
    <source>
        <dbReference type="ARBA" id="ARBA00022837"/>
    </source>
</evidence>
<evidence type="ECO:0000256" key="2">
    <source>
        <dbReference type="ARBA" id="ARBA00004236"/>
    </source>
</evidence>
<evidence type="ECO:0000256" key="6">
    <source>
        <dbReference type="ARBA" id="ARBA00022723"/>
    </source>
</evidence>
<evidence type="ECO:0000256" key="11">
    <source>
        <dbReference type="ARBA" id="ARBA00024037"/>
    </source>
</evidence>
<dbReference type="GO" id="GO:0009738">
    <property type="term" value="P:abscisic acid-activated signaling pathway"/>
    <property type="evidence" value="ECO:0007669"/>
    <property type="project" value="UniProtKB-KW"/>
</dbReference>
<evidence type="ECO:0000256" key="9">
    <source>
        <dbReference type="ARBA" id="ARBA00023136"/>
    </source>
</evidence>
<keyword evidence="4" id="KW-1003">Cell membrane</keyword>
<keyword evidence="8" id="KW-0446">Lipid-binding</keyword>
<dbReference type="InterPro" id="IPR000008">
    <property type="entry name" value="C2_dom"/>
</dbReference>
<keyword evidence="6" id="KW-0479">Metal-binding</keyword>
<proteinExistence type="inferred from homology"/>
<dbReference type="PROSITE" id="PS50004">
    <property type="entry name" value="C2"/>
    <property type="match status" value="1"/>
</dbReference>
<dbReference type="GO" id="GO:0046872">
    <property type="term" value="F:metal ion binding"/>
    <property type="evidence" value="ECO:0007669"/>
    <property type="project" value="UniProtKB-KW"/>
</dbReference>
<dbReference type="Pfam" id="PF00168">
    <property type="entry name" value="C2"/>
    <property type="match status" value="2"/>
</dbReference>
<dbReference type="GO" id="GO:0008289">
    <property type="term" value="F:lipid binding"/>
    <property type="evidence" value="ECO:0007669"/>
    <property type="project" value="UniProtKB-KW"/>
</dbReference>
<evidence type="ECO:0000259" key="12">
    <source>
        <dbReference type="PROSITE" id="PS50004"/>
    </source>
</evidence>
<dbReference type="SUPFAM" id="SSF49562">
    <property type="entry name" value="C2 domain (Calcium/lipid-binding domain, CaLB)"/>
    <property type="match status" value="1"/>
</dbReference>
<dbReference type="EMBL" id="CAMGYJ010000002">
    <property type="protein sequence ID" value="CAI0383358.1"/>
    <property type="molecule type" value="Genomic_DNA"/>
</dbReference>
<evidence type="ECO:0000256" key="10">
    <source>
        <dbReference type="ARBA" id="ARBA00023242"/>
    </source>
</evidence>
<dbReference type="SMART" id="SM00239">
    <property type="entry name" value="C2"/>
    <property type="match status" value="1"/>
</dbReference>
<comment type="caution">
    <text evidence="13">The sequence shown here is derived from an EMBL/GenBank/DDBJ whole genome shotgun (WGS) entry which is preliminary data.</text>
</comment>
<protein>
    <recommendedName>
        <fullName evidence="12">C2 domain-containing protein</fullName>
    </recommendedName>
</protein>
<name>A0AAV0HEV4_9ROSI</name>
<comment type="similarity">
    <text evidence="11">Belongs to the plant CAR protein family.</text>
</comment>
<dbReference type="InterPro" id="IPR044562">
    <property type="entry name" value="CAR1-11"/>
</dbReference>
<dbReference type="PANTHER" id="PTHR45933">
    <property type="entry name" value="PROTEIN C2-DOMAIN ABA-RELATED 4"/>
    <property type="match status" value="1"/>
</dbReference>
<dbReference type="CDD" id="cd04038">
    <property type="entry name" value="C2_ArfGAP"/>
    <property type="match status" value="1"/>
</dbReference>
<dbReference type="Proteomes" id="UP001154282">
    <property type="component" value="Unassembled WGS sequence"/>
</dbReference>
<dbReference type="Gene3D" id="2.60.40.150">
    <property type="entry name" value="C2 domain"/>
    <property type="match status" value="1"/>
</dbReference>
<evidence type="ECO:0000313" key="14">
    <source>
        <dbReference type="Proteomes" id="UP001154282"/>
    </source>
</evidence>
<dbReference type="PANTHER" id="PTHR45933:SF12">
    <property type="entry name" value="PROTEIN C2-DOMAIN ABA-RELATED 9"/>
    <property type="match status" value="1"/>
</dbReference>
<dbReference type="GO" id="GO:0005096">
    <property type="term" value="F:GTPase activator activity"/>
    <property type="evidence" value="ECO:0007669"/>
    <property type="project" value="UniProtKB-KW"/>
</dbReference>
<accession>A0AAV0HEV4</accession>
<gene>
    <name evidence="13" type="ORF">LITE_LOCUS3959</name>
</gene>
<feature type="domain" description="C2" evidence="12">
    <location>
        <begin position="1"/>
        <end position="126"/>
    </location>
</feature>
<keyword evidence="5" id="KW-0938">Abscisic acid signaling pathway</keyword>
<keyword evidence="3" id="KW-0343">GTPase activation</keyword>
<dbReference type="GO" id="GO:0005634">
    <property type="term" value="C:nucleus"/>
    <property type="evidence" value="ECO:0007669"/>
    <property type="project" value="UniProtKB-SubCell"/>
</dbReference>
<dbReference type="InterPro" id="IPR035892">
    <property type="entry name" value="C2_domain_sf"/>
</dbReference>
<reference evidence="13" key="1">
    <citation type="submission" date="2022-08" db="EMBL/GenBank/DDBJ databases">
        <authorList>
            <person name="Gutierrez-Valencia J."/>
        </authorList>
    </citation>
    <scope>NUCLEOTIDE SEQUENCE</scope>
</reference>
<evidence type="ECO:0000256" key="4">
    <source>
        <dbReference type="ARBA" id="ARBA00022475"/>
    </source>
</evidence>